<dbReference type="UniPathway" id="UPA00109">
    <property type="reaction ID" value="UER00188"/>
</dbReference>
<comment type="caution">
    <text evidence="19">The sequence shown here is derived from an EMBL/GenBank/DDBJ whole genome shotgun (WGS) entry which is preliminary data.</text>
</comment>
<comment type="cofactor">
    <cofactor evidence="2">
        <name>K(+)</name>
        <dbReference type="ChEBI" id="CHEBI:29103"/>
    </cofactor>
</comment>
<dbReference type="InterPro" id="IPR036918">
    <property type="entry name" value="Pyrv_Knase_C_sf"/>
</dbReference>
<evidence type="ECO:0000256" key="13">
    <source>
        <dbReference type="ARBA" id="ARBA00023152"/>
    </source>
</evidence>
<dbReference type="NCBIfam" id="NF004491">
    <property type="entry name" value="PRK05826.1"/>
    <property type="match status" value="1"/>
</dbReference>
<evidence type="ECO:0000256" key="5">
    <source>
        <dbReference type="ARBA" id="ARBA00012142"/>
    </source>
</evidence>
<dbReference type="RefSeq" id="WP_048675331.1">
    <property type="nucleotide sequence ID" value="NZ_CBTJ020000083.1"/>
</dbReference>
<dbReference type="InterPro" id="IPR015813">
    <property type="entry name" value="Pyrv/PenolPyrv_kinase-like_dom"/>
</dbReference>
<keyword evidence="10 16" id="KW-0418">Kinase</keyword>
<evidence type="ECO:0000256" key="15">
    <source>
        <dbReference type="NCBIfam" id="TIGR01064"/>
    </source>
</evidence>
<comment type="pathway">
    <text evidence="3 16">Carbohydrate degradation; glycolysis; pyruvate from D-glyceraldehyde 3-phosphate: step 5/5.</text>
</comment>
<dbReference type="Gene3D" id="3.20.20.60">
    <property type="entry name" value="Phosphoenolpyruvate-binding domains"/>
    <property type="match status" value="1"/>
</dbReference>
<dbReference type="InterPro" id="IPR011037">
    <property type="entry name" value="Pyrv_Knase-like_insert_dom_sf"/>
</dbReference>
<dbReference type="InterPro" id="IPR015806">
    <property type="entry name" value="Pyrv_Knase_insert_dom_sf"/>
</dbReference>
<sequence>MAKIVKFTKIVATLGPNSRNPDVVEGLLQEGADVIRLNFSHGTHDDHALSVRLVREAAQKLHRYIAIFQDLQGPKIRLGQIQGEFLEVATGERLVLTTDDLVGGLYDNVKKIAIDHRTLHEEVKPGDRILIDDGLFELTVERIEGHEIFTQVVNGGRLKPRKGVNLPNIKLKISAVTEKDRADLQFAYDHGLDYVALSFVRDAEDVKELIDFMLTNYGRKIPIIAKIEKPEAFQHIDGIINVVDAIMVARGDLGVETSPQDVPLMQKTIIRLCNLAGKPVITATQMLESMINNPRPTRAEANDVANAILDGTDAVMLSGETAAGQYPVAAVRMMKNIALSVEASDVFKTLMHKSVLTHEELMSKVALRVEDAVHFATVDLVEKVRATYLVGFTNSGASVLGLAKFRPVAPLIAFSSKLGTLRKLALVWGVTPLQLGSVVTSVNDLLTAATEFLLNKGLIQEDEIVVFSAGVPVGVSGGTNMIKVERVKRED</sequence>
<dbReference type="InterPro" id="IPR001697">
    <property type="entry name" value="Pyr_Knase"/>
</dbReference>
<dbReference type="FunFam" id="3.20.20.60:FF:000025">
    <property type="entry name" value="Pyruvate kinase"/>
    <property type="match status" value="1"/>
</dbReference>
<reference evidence="19" key="2">
    <citation type="submission" date="2014-03" db="EMBL/GenBank/DDBJ databases">
        <title>Candidatus Competibacter-lineage genomes retrieved from metagenomes reveal functional metabolic diversity.</title>
        <authorList>
            <person name="McIlroy S.J."/>
            <person name="Albertsen M."/>
            <person name="Andresen E.K."/>
            <person name="Saunders A.M."/>
            <person name="Kristiansen R."/>
            <person name="Stokholm-Bjerregaard M."/>
            <person name="Nielsen K.L."/>
            <person name="Nielsen P.H."/>
        </authorList>
    </citation>
    <scope>NUCLEOTIDE SEQUENCE</scope>
    <source>
        <strain evidence="19">Run_A_D11</strain>
    </source>
</reference>
<comment type="cofactor">
    <cofactor evidence="1">
        <name>Mg(2+)</name>
        <dbReference type="ChEBI" id="CHEBI:18420"/>
    </cofactor>
</comment>
<dbReference type="STRING" id="1400863.BN873_720021"/>
<dbReference type="InterPro" id="IPR040442">
    <property type="entry name" value="Pyrv_kinase-like_dom_sf"/>
</dbReference>
<evidence type="ECO:0000256" key="11">
    <source>
        <dbReference type="ARBA" id="ARBA00022840"/>
    </source>
</evidence>
<evidence type="ECO:0000256" key="1">
    <source>
        <dbReference type="ARBA" id="ARBA00001946"/>
    </source>
</evidence>
<evidence type="ECO:0000256" key="10">
    <source>
        <dbReference type="ARBA" id="ARBA00022777"/>
    </source>
</evidence>
<reference evidence="19" key="1">
    <citation type="submission" date="2013-07" db="EMBL/GenBank/DDBJ databases">
        <authorList>
            <person name="McIlroy S."/>
        </authorList>
    </citation>
    <scope>NUCLEOTIDE SEQUENCE [LARGE SCALE GENOMIC DNA]</scope>
    <source>
        <strain evidence="19">Run_A_D11</strain>
    </source>
</reference>
<dbReference type="GO" id="GO:0005524">
    <property type="term" value="F:ATP binding"/>
    <property type="evidence" value="ECO:0007669"/>
    <property type="project" value="UniProtKB-KW"/>
</dbReference>
<evidence type="ECO:0000313" key="20">
    <source>
        <dbReference type="Proteomes" id="UP000035760"/>
    </source>
</evidence>
<keyword evidence="7 16" id="KW-0808">Transferase</keyword>
<evidence type="ECO:0000256" key="7">
    <source>
        <dbReference type="ARBA" id="ARBA00022679"/>
    </source>
</evidence>
<dbReference type="SUPFAM" id="SSF51621">
    <property type="entry name" value="Phosphoenolpyruvate/pyruvate domain"/>
    <property type="match status" value="1"/>
</dbReference>
<dbReference type="InterPro" id="IPR015795">
    <property type="entry name" value="Pyrv_Knase_C"/>
</dbReference>
<dbReference type="Gene3D" id="2.40.33.10">
    <property type="entry name" value="PK beta-barrel domain-like"/>
    <property type="match status" value="1"/>
</dbReference>
<dbReference type="OrthoDB" id="9812123at2"/>
<evidence type="ECO:0000313" key="19">
    <source>
        <dbReference type="EMBL" id="CDI03927.1"/>
    </source>
</evidence>
<organism evidence="19 20">
    <name type="scientific">Candidatus Competibacter denitrificans Run_A_D11</name>
    <dbReference type="NCBI Taxonomy" id="1400863"/>
    <lineage>
        <taxon>Bacteria</taxon>
        <taxon>Pseudomonadati</taxon>
        <taxon>Pseudomonadota</taxon>
        <taxon>Gammaproteobacteria</taxon>
        <taxon>Candidatus Competibacteraceae</taxon>
        <taxon>Candidatus Competibacter</taxon>
    </lineage>
</organism>
<dbReference type="GO" id="GO:0030955">
    <property type="term" value="F:potassium ion binding"/>
    <property type="evidence" value="ECO:0007669"/>
    <property type="project" value="UniProtKB-UniRule"/>
</dbReference>
<dbReference type="PRINTS" id="PR01050">
    <property type="entry name" value="PYRUVTKNASE"/>
</dbReference>
<evidence type="ECO:0000256" key="12">
    <source>
        <dbReference type="ARBA" id="ARBA00022842"/>
    </source>
</evidence>
<keyword evidence="9" id="KW-0547">Nucleotide-binding</keyword>
<dbReference type="GO" id="GO:0000287">
    <property type="term" value="F:magnesium ion binding"/>
    <property type="evidence" value="ECO:0007669"/>
    <property type="project" value="UniProtKB-UniRule"/>
</dbReference>
<proteinExistence type="inferred from homology"/>
<dbReference type="NCBIfam" id="TIGR01064">
    <property type="entry name" value="pyruv_kin"/>
    <property type="match status" value="1"/>
</dbReference>
<evidence type="ECO:0000259" key="18">
    <source>
        <dbReference type="Pfam" id="PF02887"/>
    </source>
</evidence>
<dbReference type="SUPFAM" id="SSF50800">
    <property type="entry name" value="PK beta-barrel domain-like"/>
    <property type="match status" value="1"/>
</dbReference>
<dbReference type="SUPFAM" id="SSF52935">
    <property type="entry name" value="PK C-terminal domain-like"/>
    <property type="match status" value="1"/>
</dbReference>
<evidence type="ECO:0000259" key="17">
    <source>
        <dbReference type="Pfam" id="PF00224"/>
    </source>
</evidence>
<keyword evidence="14 19" id="KW-0670">Pyruvate</keyword>
<gene>
    <name evidence="19" type="primary">pyk</name>
    <name evidence="19" type="ORF">BN873_720021</name>
</gene>
<comment type="catalytic activity">
    <reaction evidence="16">
        <text>pyruvate + ATP = phosphoenolpyruvate + ADP + H(+)</text>
        <dbReference type="Rhea" id="RHEA:18157"/>
        <dbReference type="ChEBI" id="CHEBI:15361"/>
        <dbReference type="ChEBI" id="CHEBI:15378"/>
        <dbReference type="ChEBI" id="CHEBI:30616"/>
        <dbReference type="ChEBI" id="CHEBI:58702"/>
        <dbReference type="ChEBI" id="CHEBI:456216"/>
        <dbReference type="EC" id="2.7.1.40"/>
    </reaction>
</comment>
<evidence type="ECO:0000256" key="16">
    <source>
        <dbReference type="RuleBase" id="RU000504"/>
    </source>
</evidence>
<dbReference type="GO" id="GO:0004743">
    <property type="term" value="F:pyruvate kinase activity"/>
    <property type="evidence" value="ECO:0007669"/>
    <property type="project" value="UniProtKB-UniRule"/>
</dbReference>
<feature type="domain" description="Pyruvate kinase barrel" evidence="17">
    <location>
        <begin position="6"/>
        <end position="331"/>
    </location>
</feature>
<dbReference type="GO" id="GO:0016301">
    <property type="term" value="F:kinase activity"/>
    <property type="evidence" value="ECO:0007669"/>
    <property type="project" value="UniProtKB-KW"/>
</dbReference>
<accession>W6M8L9</accession>
<dbReference type="PANTHER" id="PTHR11817">
    <property type="entry name" value="PYRUVATE KINASE"/>
    <property type="match status" value="1"/>
</dbReference>
<dbReference type="EMBL" id="CBTJ020000083">
    <property type="protein sequence ID" value="CDI03927.1"/>
    <property type="molecule type" value="Genomic_DNA"/>
</dbReference>
<dbReference type="AlphaFoldDB" id="W6M8L9"/>
<keyword evidence="8" id="KW-0479">Metal-binding</keyword>
<dbReference type="Pfam" id="PF02887">
    <property type="entry name" value="PK_C"/>
    <property type="match status" value="1"/>
</dbReference>
<dbReference type="NCBIfam" id="NF004978">
    <property type="entry name" value="PRK06354.1"/>
    <property type="match status" value="1"/>
</dbReference>
<dbReference type="InterPro" id="IPR015793">
    <property type="entry name" value="Pyrv_Knase_brl"/>
</dbReference>
<keyword evidence="20" id="KW-1185">Reference proteome</keyword>
<feature type="domain" description="Pyruvate kinase C-terminal" evidence="18">
    <location>
        <begin position="371"/>
        <end position="484"/>
    </location>
</feature>
<keyword evidence="12 16" id="KW-0460">Magnesium</keyword>
<dbReference type="Gene3D" id="3.40.1380.20">
    <property type="entry name" value="Pyruvate kinase, C-terminal domain"/>
    <property type="match status" value="1"/>
</dbReference>
<evidence type="ECO:0000256" key="2">
    <source>
        <dbReference type="ARBA" id="ARBA00001958"/>
    </source>
</evidence>
<dbReference type="EC" id="2.7.1.40" evidence="5 15"/>
<evidence type="ECO:0000256" key="3">
    <source>
        <dbReference type="ARBA" id="ARBA00004997"/>
    </source>
</evidence>
<name>W6M8L9_9GAMM</name>
<evidence type="ECO:0000256" key="14">
    <source>
        <dbReference type="ARBA" id="ARBA00023317"/>
    </source>
</evidence>
<protein>
    <recommendedName>
        <fullName evidence="6 15">Pyruvate kinase</fullName>
        <ecNumber evidence="5 15">2.7.1.40</ecNumber>
    </recommendedName>
</protein>
<evidence type="ECO:0000256" key="8">
    <source>
        <dbReference type="ARBA" id="ARBA00022723"/>
    </source>
</evidence>
<keyword evidence="13 16" id="KW-0324">Glycolysis</keyword>
<dbReference type="Pfam" id="PF00224">
    <property type="entry name" value="PK"/>
    <property type="match status" value="1"/>
</dbReference>
<evidence type="ECO:0000256" key="6">
    <source>
        <dbReference type="ARBA" id="ARBA00018587"/>
    </source>
</evidence>
<evidence type="ECO:0000256" key="9">
    <source>
        <dbReference type="ARBA" id="ARBA00022741"/>
    </source>
</evidence>
<evidence type="ECO:0000256" key="4">
    <source>
        <dbReference type="ARBA" id="ARBA00008663"/>
    </source>
</evidence>
<comment type="similarity">
    <text evidence="4 16">Belongs to the pyruvate kinase family.</text>
</comment>
<dbReference type="Proteomes" id="UP000035760">
    <property type="component" value="Unassembled WGS sequence"/>
</dbReference>
<keyword evidence="11" id="KW-0067">ATP-binding</keyword>
<dbReference type="FunFam" id="2.40.33.10:FF:000001">
    <property type="entry name" value="Pyruvate kinase"/>
    <property type="match status" value="1"/>
</dbReference>